<dbReference type="STRING" id="180332.GCA_000797495_04363"/>
<evidence type="ECO:0000256" key="2">
    <source>
        <dbReference type="ARBA" id="ARBA00022737"/>
    </source>
</evidence>
<proteinExistence type="predicted"/>
<dbReference type="PROSITE" id="PS50893">
    <property type="entry name" value="ABC_TRANSPORTER_2"/>
    <property type="match status" value="2"/>
</dbReference>
<evidence type="ECO:0000313" key="7">
    <source>
        <dbReference type="Proteomes" id="UP000306509"/>
    </source>
</evidence>
<protein>
    <submittedName>
        <fullName evidence="6">Xylose import ATP-binding protein XylG</fullName>
        <ecNumber evidence="6">3.6.3.17</ecNumber>
    </submittedName>
</protein>
<name>A0A4V6HS74_9FIRM</name>
<evidence type="ECO:0000313" key="6">
    <source>
        <dbReference type="EMBL" id="TLD01828.1"/>
    </source>
</evidence>
<dbReference type="Pfam" id="PF00005">
    <property type="entry name" value="ABC_tran"/>
    <property type="match status" value="1"/>
</dbReference>
<dbReference type="Proteomes" id="UP000306509">
    <property type="component" value="Unassembled WGS sequence"/>
</dbReference>
<accession>A0A4V6HS74</accession>
<dbReference type="InterPro" id="IPR027417">
    <property type="entry name" value="P-loop_NTPase"/>
</dbReference>
<dbReference type="GO" id="GO:0005524">
    <property type="term" value="F:ATP binding"/>
    <property type="evidence" value="ECO:0007669"/>
    <property type="project" value="UniProtKB-KW"/>
</dbReference>
<reference evidence="6 7" key="1">
    <citation type="journal article" date="2019" name="Anaerobe">
        <title>Detection of Robinsoniella peoriensis in multiple bone samples of a trauma patient.</title>
        <authorList>
            <person name="Schrottner P."/>
            <person name="Hartwich K."/>
            <person name="Bunk B."/>
            <person name="Schober I."/>
            <person name="Helbig S."/>
            <person name="Rudolph W.W."/>
            <person name="Gunzer F."/>
        </authorList>
    </citation>
    <scope>NUCLEOTIDE SEQUENCE [LARGE SCALE GENOMIC DNA]</scope>
    <source>
        <strain evidence="6 7">DSM 106044</strain>
    </source>
</reference>
<evidence type="ECO:0000256" key="4">
    <source>
        <dbReference type="ARBA" id="ARBA00022840"/>
    </source>
</evidence>
<keyword evidence="6" id="KW-0378">Hydrolase</keyword>
<dbReference type="InterPro" id="IPR050107">
    <property type="entry name" value="ABC_carbohydrate_import_ATPase"/>
</dbReference>
<organism evidence="6 7">
    <name type="scientific">Robinsoniella peoriensis</name>
    <dbReference type="NCBI Taxonomy" id="180332"/>
    <lineage>
        <taxon>Bacteria</taxon>
        <taxon>Bacillati</taxon>
        <taxon>Bacillota</taxon>
        <taxon>Clostridia</taxon>
        <taxon>Lachnospirales</taxon>
        <taxon>Lachnospiraceae</taxon>
        <taxon>Robinsoniella</taxon>
    </lineage>
</organism>
<evidence type="ECO:0000259" key="5">
    <source>
        <dbReference type="PROSITE" id="PS50893"/>
    </source>
</evidence>
<dbReference type="SUPFAM" id="SSF52540">
    <property type="entry name" value="P-loop containing nucleoside triphosphate hydrolases"/>
    <property type="match status" value="2"/>
</dbReference>
<dbReference type="RefSeq" id="WP_138002022.1">
    <property type="nucleotide sequence ID" value="NZ_QGQD01000025.1"/>
</dbReference>
<sequence length="481" mass="54797">MKKEILRMENVTRQIEGITYLNNINFHIFKDEIMGLLTLNSQGEHQLVSLISQNLPIQYGRIYFDDLLVNSYAHSDMTRNRVSLIGAGSRLVNNLTISDNIFVLRRGFKKWFIKRSVLNLQVQKLLEEINIEMKPGRQVKGLSSLERCTVELLRAVTAGSELIILNNLSSFFSTVELRKFLDIVQFFRKEGIAFLYISCDYKELIQACHRIAILDSGKIIKILPKKEMSAGHISPYIISFDSLTMMESPEAGSSIFQFENVSTDYIENLSFSINKGECTVILDMNNSGLQEIIALILGEKSPLQGAVLCEGGKESAQNIGIIPADPIPGQIFENFSYAENICFFTDVKIKKSISRKKLLKSVINEYEPFIGPEIHTKNISELELSSLYNIVYFRYHLYHPKILFCIQPLAQADMYLRRHILGLIQKLKNKGITIVILTVSISELMDVADRVLIMKDAKMIKDCRNDEFLLFQSHSGEQNSI</sequence>
<keyword evidence="7" id="KW-1185">Reference proteome</keyword>
<comment type="caution">
    <text evidence="6">The sequence shown here is derived from an EMBL/GenBank/DDBJ whole genome shotgun (WGS) entry which is preliminary data.</text>
</comment>
<keyword evidence="2" id="KW-0677">Repeat</keyword>
<evidence type="ECO:0000256" key="3">
    <source>
        <dbReference type="ARBA" id="ARBA00022741"/>
    </source>
</evidence>
<feature type="domain" description="ABC transporter" evidence="5">
    <location>
        <begin position="6"/>
        <end position="241"/>
    </location>
</feature>
<dbReference type="PANTHER" id="PTHR43790">
    <property type="entry name" value="CARBOHYDRATE TRANSPORT ATP-BINDING PROTEIN MG119-RELATED"/>
    <property type="match status" value="1"/>
</dbReference>
<keyword evidence="4 6" id="KW-0067">ATP-binding</keyword>
<dbReference type="AlphaFoldDB" id="A0A4V6HS74"/>
<gene>
    <name evidence="6" type="primary">xylG_1</name>
    <name evidence="6" type="ORF">DSM106044_01194</name>
</gene>
<keyword evidence="3" id="KW-0547">Nucleotide-binding</keyword>
<dbReference type="GO" id="GO:0016887">
    <property type="term" value="F:ATP hydrolysis activity"/>
    <property type="evidence" value="ECO:0007669"/>
    <property type="project" value="InterPro"/>
</dbReference>
<feature type="domain" description="ABC transporter" evidence="5">
    <location>
        <begin position="238"/>
        <end position="481"/>
    </location>
</feature>
<dbReference type="Gene3D" id="3.40.50.300">
    <property type="entry name" value="P-loop containing nucleotide triphosphate hydrolases"/>
    <property type="match status" value="2"/>
</dbReference>
<dbReference type="InterPro" id="IPR003439">
    <property type="entry name" value="ABC_transporter-like_ATP-bd"/>
</dbReference>
<keyword evidence="1" id="KW-0813">Transport</keyword>
<evidence type="ECO:0000256" key="1">
    <source>
        <dbReference type="ARBA" id="ARBA00022448"/>
    </source>
</evidence>
<dbReference type="PANTHER" id="PTHR43790:SF9">
    <property type="entry name" value="GALACTOFURANOSE TRANSPORTER ATP-BINDING PROTEIN YTFR"/>
    <property type="match status" value="1"/>
</dbReference>
<dbReference type="EMBL" id="QGQD01000025">
    <property type="protein sequence ID" value="TLD01828.1"/>
    <property type="molecule type" value="Genomic_DNA"/>
</dbReference>
<dbReference type="EC" id="3.6.3.17" evidence="6"/>